<evidence type="ECO:0000313" key="5">
    <source>
        <dbReference type="EMBL" id="TXC85399.1"/>
    </source>
</evidence>
<name>A0A5C6VK71_9FLAO</name>
<reference evidence="5 6" key="1">
    <citation type="submission" date="2019-08" db="EMBL/GenBank/DDBJ databases">
        <title>Genome of Luteibaculum oceani JCM 18817.</title>
        <authorList>
            <person name="Bowman J.P."/>
        </authorList>
    </citation>
    <scope>NUCLEOTIDE SEQUENCE [LARGE SCALE GENOMIC DNA]</scope>
    <source>
        <strain evidence="5 6">JCM 18817</strain>
    </source>
</reference>
<comment type="caution">
    <text evidence="5">The sequence shown here is derived from an EMBL/GenBank/DDBJ whole genome shotgun (WGS) entry which is preliminary data.</text>
</comment>
<sequence>MLVWIFKMLFKLNGWKLNNKFPEASKHCVMVGAPHTSNWDLVYTVASLNLLKIPLRFTIKKEWLKPPFGWFVKPLGAIGIDRSKVGNQKDGKVQQIAALFAEHQELALVITPEGTRSSSPKIKSGFYHIAKAAQVPIVLAYLDYKNKEAGIGKLIYPNQDYETTLKEMAKFYATIPAKFPENNSFIPLAND</sequence>
<protein>
    <submittedName>
        <fullName evidence="5">Acyltransferase</fullName>
    </submittedName>
</protein>
<feature type="domain" description="Phospholipid/glycerol acyltransferase" evidence="4">
    <location>
        <begin position="29"/>
        <end position="145"/>
    </location>
</feature>
<gene>
    <name evidence="5" type="ORF">FRX97_01880</name>
</gene>
<dbReference type="SUPFAM" id="SSF69593">
    <property type="entry name" value="Glycerol-3-phosphate (1)-acyltransferase"/>
    <property type="match status" value="1"/>
</dbReference>
<dbReference type="EMBL" id="VORB01000001">
    <property type="protein sequence ID" value="TXC85399.1"/>
    <property type="molecule type" value="Genomic_DNA"/>
</dbReference>
<accession>A0A5C6VK71</accession>
<dbReference type="GO" id="GO:0006654">
    <property type="term" value="P:phosphatidic acid biosynthetic process"/>
    <property type="evidence" value="ECO:0007669"/>
    <property type="project" value="TreeGrafter"/>
</dbReference>
<dbReference type="Proteomes" id="UP000321168">
    <property type="component" value="Unassembled WGS sequence"/>
</dbReference>
<dbReference type="AlphaFoldDB" id="A0A5C6VK71"/>
<keyword evidence="2 5" id="KW-0808">Transferase</keyword>
<keyword evidence="6" id="KW-1185">Reference proteome</keyword>
<evidence type="ECO:0000256" key="2">
    <source>
        <dbReference type="ARBA" id="ARBA00022679"/>
    </source>
</evidence>
<evidence type="ECO:0000259" key="4">
    <source>
        <dbReference type="SMART" id="SM00563"/>
    </source>
</evidence>
<proteinExistence type="predicted"/>
<dbReference type="RefSeq" id="WP_147012798.1">
    <property type="nucleotide sequence ID" value="NZ_VORB01000001.1"/>
</dbReference>
<evidence type="ECO:0000256" key="1">
    <source>
        <dbReference type="ARBA" id="ARBA00005189"/>
    </source>
</evidence>
<dbReference type="InterPro" id="IPR002123">
    <property type="entry name" value="Plipid/glycerol_acylTrfase"/>
</dbReference>
<dbReference type="OrthoDB" id="9796839at2"/>
<keyword evidence="3 5" id="KW-0012">Acyltransferase</keyword>
<dbReference type="Pfam" id="PF01553">
    <property type="entry name" value="Acyltransferase"/>
    <property type="match status" value="1"/>
</dbReference>
<organism evidence="5 6">
    <name type="scientific">Luteibaculum oceani</name>
    <dbReference type="NCBI Taxonomy" id="1294296"/>
    <lineage>
        <taxon>Bacteria</taxon>
        <taxon>Pseudomonadati</taxon>
        <taxon>Bacteroidota</taxon>
        <taxon>Flavobacteriia</taxon>
        <taxon>Flavobacteriales</taxon>
        <taxon>Luteibaculaceae</taxon>
        <taxon>Luteibaculum</taxon>
    </lineage>
</organism>
<evidence type="ECO:0000313" key="6">
    <source>
        <dbReference type="Proteomes" id="UP000321168"/>
    </source>
</evidence>
<evidence type="ECO:0000256" key="3">
    <source>
        <dbReference type="ARBA" id="ARBA00023315"/>
    </source>
</evidence>
<comment type="pathway">
    <text evidence="1">Lipid metabolism.</text>
</comment>
<dbReference type="PANTHER" id="PTHR10434">
    <property type="entry name" value="1-ACYL-SN-GLYCEROL-3-PHOSPHATE ACYLTRANSFERASE"/>
    <property type="match status" value="1"/>
</dbReference>
<dbReference type="SMART" id="SM00563">
    <property type="entry name" value="PlsC"/>
    <property type="match status" value="1"/>
</dbReference>
<dbReference type="PANTHER" id="PTHR10434:SF9">
    <property type="entry name" value="PHOSPHOLIPID_GLYCEROL ACYLTRANSFERASE DOMAIN-CONTAINING PROTEIN"/>
    <property type="match status" value="1"/>
</dbReference>
<dbReference type="GO" id="GO:0003841">
    <property type="term" value="F:1-acylglycerol-3-phosphate O-acyltransferase activity"/>
    <property type="evidence" value="ECO:0007669"/>
    <property type="project" value="TreeGrafter"/>
</dbReference>